<keyword evidence="1" id="KW-0472">Membrane</keyword>
<comment type="caution">
    <text evidence="3">The sequence shown here is derived from an EMBL/GenBank/DDBJ whole genome shotgun (WGS) entry which is preliminary data.</text>
</comment>
<keyword evidence="1" id="KW-1133">Transmembrane helix</keyword>
<dbReference type="InterPro" id="IPR009291">
    <property type="entry name" value="Vps62"/>
</dbReference>
<evidence type="ECO:0008006" key="5">
    <source>
        <dbReference type="Google" id="ProtNLM"/>
    </source>
</evidence>
<protein>
    <recommendedName>
        <fullName evidence="5">Vacuolar protein sorting-associated protein 62</fullName>
    </recommendedName>
</protein>
<feature type="signal peptide" evidence="2">
    <location>
        <begin position="1"/>
        <end position="19"/>
    </location>
</feature>
<dbReference type="GO" id="GO:0006623">
    <property type="term" value="P:protein targeting to vacuole"/>
    <property type="evidence" value="ECO:0007669"/>
    <property type="project" value="TreeGrafter"/>
</dbReference>
<organism evidence="3 4">
    <name type="scientific">Hermanssonia centrifuga</name>
    <dbReference type="NCBI Taxonomy" id="98765"/>
    <lineage>
        <taxon>Eukaryota</taxon>
        <taxon>Fungi</taxon>
        <taxon>Dikarya</taxon>
        <taxon>Basidiomycota</taxon>
        <taxon>Agaricomycotina</taxon>
        <taxon>Agaricomycetes</taxon>
        <taxon>Polyporales</taxon>
        <taxon>Meruliaceae</taxon>
        <taxon>Hermanssonia</taxon>
    </lineage>
</organism>
<keyword evidence="4" id="KW-1185">Reference proteome</keyword>
<evidence type="ECO:0000256" key="2">
    <source>
        <dbReference type="SAM" id="SignalP"/>
    </source>
</evidence>
<dbReference type="Proteomes" id="UP000309038">
    <property type="component" value="Unassembled WGS sequence"/>
</dbReference>
<evidence type="ECO:0000313" key="4">
    <source>
        <dbReference type="Proteomes" id="UP000309038"/>
    </source>
</evidence>
<evidence type="ECO:0000313" key="3">
    <source>
        <dbReference type="EMBL" id="THH00127.1"/>
    </source>
</evidence>
<dbReference type="PANTHER" id="PTHR48220">
    <property type="match status" value="1"/>
</dbReference>
<keyword evidence="1" id="KW-0812">Transmembrane</keyword>
<dbReference type="AlphaFoldDB" id="A0A4S4KPK6"/>
<feature type="chain" id="PRO_5020309679" description="Vacuolar protein sorting-associated protein 62" evidence="2">
    <location>
        <begin position="20"/>
        <end position="508"/>
    </location>
</feature>
<proteinExistence type="predicted"/>
<dbReference type="InterPro" id="IPR053102">
    <property type="entry name" value="VPS_Associated"/>
</dbReference>
<dbReference type="PANTHER" id="PTHR48220:SF1">
    <property type="entry name" value="VACUOLAR PROTEIN SORTING-ASSOCIATED PROTEIN 62-RELATED"/>
    <property type="match status" value="1"/>
</dbReference>
<keyword evidence="2" id="KW-0732">Signal</keyword>
<name>A0A4S4KPK6_9APHY</name>
<accession>A0A4S4KPK6</accession>
<dbReference type="EMBL" id="SGPJ01000059">
    <property type="protein sequence ID" value="THH00127.1"/>
    <property type="molecule type" value="Genomic_DNA"/>
</dbReference>
<reference evidence="3 4" key="1">
    <citation type="submission" date="2019-02" db="EMBL/GenBank/DDBJ databases">
        <title>Genome sequencing of the rare red list fungi Phlebia centrifuga.</title>
        <authorList>
            <person name="Buettner E."/>
            <person name="Kellner H."/>
        </authorList>
    </citation>
    <scope>NUCLEOTIDE SEQUENCE [LARGE SCALE GENOMIC DNA]</scope>
    <source>
        <strain evidence="3 4">DSM 108282</strain>
    </source>
</reference>
<dbReference type="GO" id="GO:0000329">
    <property type="term" value="C:fungal-type vacuole membrane"/>
    <property type="evidence" value="ECO:0007669"/>
    <property type="project" value="TreeGrafter"/>
</dbReference>
<feature type="transmembrane region" description="Helical" evidence="1">
    <location>
        <begin position="376"/>
        <end position="397"/>
    </location>
</feature>
<gene>
    <name evidence="3" type="ORF">EW026_g2352</name>
</gene>
<dbReference type="Pfam" id="PF06101">
    <property type="entry name" value="Vps62"/>
    <property type="match status" value="1"/>
</dbReference>
<evidence type="ECO:0000256" key="1">
    <source>
        <dbReference type="SAM" id="Phobius"/>
    </source>
</evidence>
<sequence length="508" mass="54610">MYSTSLFAVFGLAVSTVASTFPFKRNPSAVQPLPDFVLQFAPISHLFSGESQWPADVATHLTHVVPEVNMSKIANSVTMSTISGLASDVFLSSLDPLNSNPSWFGGNGPPDASGLTSAPATIIAVEKPGGIIDAFYFYFYSFDEGTFLGIQAGSHVGDWEHSMVRFTNGVPSFLYLSAHSGGTAYDYSVVPSSGSRAITYIALGTHANYATPGDHPHDFPGLFDQTDAGPIWDVTQNFRGFWFDNSTQTFSLASGANVGGTEEIGEGVGWLEFEGMWGDQQLPLFKDGQLCIDIPDVVDEYCGFRKTSFSFSYDNLDEQETIMPTLNPASLLFIPSPSFTTTSDIPTSTPGGAFGAPSAGESLSPGSIFDGGGGPALVVVFVAIGLLIGAFTALLIVRRMSAGGITFDDYEGQANGLAMWRYYEATEVPLGEEPKLFEMRLEREKGVKEGNERWRGMSVTFICEIYSRRGANFPGRASGDHARLQYKEARSSCTAMVLSNISLPCCSP</sequence>